<gene>
    <name evidence="1" type="ORF">PGLA1383_LOCUS53444</name>
</gene>
<dbReference type="EMBL" id="CAJNNV010031889">
    <property type="protein sequence ID" value="CAE8638223.1"/>
    <property type="molecule type" value="Genomic_DNA"/>
</dbReference>
<protein>
    <submittedName>
        <fullName evidence="1">Uncharacterized protein</fullName>
    </submittedName>
</protein>
<keyword evidence="2" id="KW-1185">Reference proteome</keyword>
<proteinExistence type="predicted"/>
<evidence type="ECO:0000313" key="2">
    <source>
        <dbReference type="Proteomes" id="UP000654075"/>
    </source>
</evidence>
<comment type="caution">
    <text evidence="1">The sequence shown here is derived from an EMBL/GenBank/DDBJ whole genome shotgun (WGS) entry which is preliminary data.</text>
</comment>
<dbReference type="Proteomes" id="UP000654075">
    <property type="component" value="Unassembled WGS sequence"/>
</dbReference>
<name>A0A813HLB4_POLGL</name>
<organism evidence="1 2">
    <name type="scientific">Polarella glacialis</name>
    <name type="common">Dinoflagellate</name>
    <dbReference type="NCBI Taxonomy" id="89957"/>
    <lineage>
        <taxon>Eukaryota</taxon>
        <taxon>Sar</taxon>
        <taxon>Alveolata</taxon>
        <taxon>Dinophyceae</taxon>
        <taxon>Suessiales</taxon>
        <taxon>Suessiaceae</taxon>
        <taxon>Polarella</taxon>
    </lineage>
</organism>
<feature type="non-terminal residue" evidence="1">
    <location>
        <position position="1"/>
    </location>
</feature>
<sequence>LPLVKSDGRVFITQTFQKRPSALMAAVKPLLKYITTIDFGQLTTEADLERIIAEAKVFEVLENKPIPGSVDNHLQTARMVILRPKKA</sequence>
<reference evidence="1" key="1">
    <citation type="submission" date="2021-02" db="EMBL/GenBank/DDBJ databases">
        <authorList>
            <person name="Dougan E. K."/>
            <person name="Rhodes N."/>
            <person name="Thang M."/>
            <person name="Chan C."/>
        </authorList>
    </citation>
    <scope>NUCLEOTIDE SEQUENCE</scope>
</reference>
<accession>A0A813HLB4</accession>
<dbReference type="AlphaFoldDB" id="A0A813HLB4"/>
<evidence type="ECO:0000313" key="1">
    <source>
        <dbReference type="EMBL" id="CAE8638223.1"/>
    </source>
</evidence>
<dbReference type="OrthoDB" id="540004at2759"/>